<evidence type="ECO:0000313" key="1">
    <source>
        <dbReference type="EMBL" id="GAI88778.1"/>
    </source>
</evidence>
<dbReference type="EMBL" id="BARW01022767">
    <property type="protein sequence ID" value="GAI88778.1"/>
    <property type="molecule type" value="Genomic_DNA"/>
</dbReference>
<accession>X1S783</accession>
<feature type="non-terminal residue" evidence="1">
    <location>
        <position position="1"/>
    </location>
</feature>
<dbReference type="AlphaFoldDB" id="X1S783"/>
<name>X1S783_9ZZZZ</name>
<organism evidence="1">
    <name type="scientific">marine sediment metagenome</name>
    <dbReference type="NCBI Taxonomy" id="412755"/>
    <lineage>
        <taxon>unclassified sequences</taxon>
        <taxon>metagenomes</taxon>
        <taxon>ecological metagenomes</taxon>
    </lineage>
</organism>
<comment type="caution">
    <text evidence="1">The sequence shown here is derived from an EMBL/GenBank/DDBJ whole genome shotgun (WGS) entry which is preliminary data.</text>
</comment>
<proteinExistence type="predicted"/>
<sequence length="139" mass="14928">LSLVMVGSTSKYYDYNTMYAGEQIGIQVGTGTTAPTPSDDAMEARIAHGESAGEFEYGGCEFRNMTISDPNGEFTIRRYFTNNSGGSITVNEVGIYSPAGTSESFASRIFLIARDKVDPGVAVADTEILRATYVPQITV</sequence>
<reference evidence="1" key="1">
    <citation type="journal article" date="2014" name="Front. Microbiol.">
        <title>High frequency of phylogenetically diverse reductive dehalogenase-homologous genes in deep subseafloor sedimentary metagenomes.</title>
        <authorList>
            <person name="Kawai M."/>
            <person name="Futagami T."/>
            <person name="Toyoda A."/>
            <person name="Takaki Y."/>
            <person name="Nishi S."/>
            <person name="Hori S."/>
            <person name="Arai W."/>
            <person name="Tsubouchi T."/>
            <person name="Morono Y."/>
            <person name="Uchiyama I."/>
            <person name="Ito T."/>
            <person name="Fujiyama A."/>
            <person name="Inagaki F."/>
            <person name="Takami H."/>
        </authorList>
    </citation>
    <scope>NUCLEOTIDE SEQUENCE</scope>
    <source>
        <strain evidence="1">Expedition CK06-06</strain>
    </source>
</reference>
<protein>
    <submittedName>
        <fullName evidence="1">Uncharacterized protein</fullName>
    </submittedName>
</protein>
<gene>
    <name evidence="1" type="ORF">S12H4_37909</name>
</gene>